<gene>
    <name evidence="8" type="ORF">A2310_05250</name>
</gene>
<evidence type="ECO:0000313" key="9">
    <source>
        <dbReference type="Proteomes" id="UP000178417"/>
    </source>
</evidence>
<dbReference type="InterPro" id="IPR034457">
    <property type="entry name" value="Organic_radical-activating"/>
</dbReference>
<dbReference type="SUPFAM" id="SSF102114">
    <property type="entry name" value="Radical SAM enzymes"/>
    <property type="match status" value="1"/>
</dbReference>
<dbReference type="NCBIfam" id="TIGR04038">
    <property type="entry name" value="tatD_link_rSAM"/>
    <property type="match status" value="1"/>
</dbReference>
<dbReference type="PANTHER" id="PTHR30352">
    <property type="entry name" value="PYRUVATE FORMATE-LYASE-ACTIVATING ENZYME"/>
    <property type="match status" value="1"/>
</dbReference>
<dbReference type="InterPro" id="IPR058240">
    <property type="entry name" value="rSAM_sf"/>
</dbReference>
<dbReference type="CDD" id="cd01335">
    <property type="entry name" value="Radical_SAM"/>
    <property type="match status" value="1"/>
</dbReference>
<evidence type="ECO:0000256" key="1">
    <source>
        <dbReference type="ARBA" id="ARBA00001966"/>
    </source>
</evidence>
<dbReference type="SFLD" id="SFLDS00029">
    <property type="entry name" value="Radical_SAM"/>
    <property type="match status" value="1"/>
</dbReference>
<proteinExistence type="predicted"/>
<dbReference type="Gene3D" id="3.20.20.70">
    <property type="entry name" value="Aldolase class I"/>
    <property type="match status" value="1"/>
</dbReference>
<evidence type="ECO:0000256" key="2">
    <source>
        <dbReference type="ARBA" id="ARBA00022485"/>
    </source>
</evidence>
<dbReference type="AlphaFoldDB" id="A0A1F4SF99"/>
<keyword evidence="6" id="KW-0411">Iron-sulfur</keyword>
<keyword evidence="5" id="KW-0408">Iron</keyword>
<dbReference type="Proteomes" id="UP000178417">
    <property type="component" value="Unassembled WGS sequence"/>
</dbReference>
<dbReference type="SFLD" id="SFLDG01067">
    <property type="entry name" value="SPASM/twitch_domain_containing"/>
    <property type="match status" value="1"/>
</dbReference>
<evidence type="ECO:0000259" key="7">
    <source>
        <dbReference type="PROSITE" id="PS51918"/>
    </source>
</evidence>
<comment type="caution">
    <text evidence="8">The sequence shown here is derived from an EMBL/GenBank/DDBJ whole genome shotgun (WGS) entry which is preliminary data.</text>
</comment>
<reference evidence="8 9" key="1">
    <citation type="journal article" date="2016" name="Nat. Commun.">
        <title>Thousands of microbial genomes shed light on interconnected biogeochemical processes in an aquifer system.</title>
        <authorList>
            <person name="Anantharaman K."/>
            <person name="Brown C.T."/>
            <person name="Hug L.A."/>
            <person name="Sharon I."/>
            <person name="Castelle C.J."/>
            <person name="Probst A.J."/>
            <person name="Thomas B.C."/>
            <person name="Singh A."/>
            <person name="Wilkins M.J."/>
            <person name="Karaoz U."/>
            <person name="Brodie E.L."/>
            <person name="Williams K.H."/>
            <person name="Hubbard S.S."/>
            <person name="Banfield J.F."/>
        </authorList>
    </citation>
    <scope>NUCLEOTIDE SEQUENCE [LARGE SCALE GENOMIC DNA]</scope>
</reference>
<organism evidence="8 9">
    <name type="scientific">candidate division WOR-1 bacterium RIFOXYB2_FULL_37_13</name>
    <dbReference type="NCBI Taxonomy" id="1802579"/>
    <lineage>
        <taxon>Bacteria</taxon>
        <taxon>Bacillati</taxon>
        <taxon>Saganbacteria</taxon>
    </lineage>
</organism>
<evidence type="ECO:0000256" key="3">
    <source>
        <dbReference type="ARBA" id="ARBA00022691"/>
    </source>
</evidence>
<comment type="cofactor">
    <cofactor evidence="1">
        <name>[4Fe-4S] cluster</name>
        <dbReference type="ChEBI" id="CHEBI:49883"/>
    </cofactor>
</comment>
<keyword evidence="2" id="KW-0004">4Fe-4S</keyword>
<keyword evidence="3" id="KW-0949">S-adenosyl-L-methionine</keyword>
<evidence type="ECO:0000256" key="4">
    <source>
        <dbReference type="ARBA" id="ARBA00022723"/>
    </source>
</evidence>
<evidence type="ECO:0000256" key="5">
    <source>
        <dbReference type="ARBA" id="ARBA00023004"/>
    </source>
</evidence>
<dbReference type="Pfam" id="PF04055">
    <property type="entry name" value="Radical_SAM"/>
    <property type="match status" value="1"/>
</dbReference>
<dbReference type="InterPro" id="IPR007197">
    <property type="entry name" value="rSAM"/>
</dbReference>
<dbReference type="EMBL" id="MEUB01000061">
    <property type="protein sequence ID" value="OGC19079.1"/>
    <property type="molecule type" value="Genomic_DNA"/>
</dbReference>
<dbReference type="SFLD" id="SFLDG01111">
    <property type="entry name" value="Uncharacterised_Radical_SAM_Su"/>
    <property type="match status" value="1"/>
</dbReference>
<dbReference type="InterPro" id="IPR023821">
    <property type="entry name" value="rSAM_TatD-assoc"/>
</dbReference>
<dbReference type="GO" id="GO:0051539">
    <property type="term" value="F:4 iron, 4 sulfur cluster binding"/>
    <property type="evidence" value="ECO:0007669"/>
    <property type="project" value="UniProtKB-KW"/>
</dbReference>
<name>A0A1F4SF99_UNCSA</name>
<evidence type="ECO:0000313" key="8">
    <source>
        <dbReference type="EMBL" id="OGC19079.1"/>
    </source>
</evidence>
<dbReference type="STRING" id="1802579.A2310_05250"/>
<protein>
    <submittedName>
        <fullName evidence="8">Radical SAM protein</fullName>
    </submittedName>
</protein>
<keyword evidence="4" id="KW-0479">Metal-binding</keyword>
<dbReference type="GO" id="GO:0046872">
    <property type="term" value="F:metal ion binding"/>
    <property type="evidence" value="ECO:0007669"/>
    <property type="project" value="UniProtKB-KW"/>
</dbReference>
<accession>A0A1F4SF99</accession>
<dbReference type="InterPro" id="IPR013785">
    <property type="entry name" value="Aldolase_TIM"/>
</dbReference>
<dbReference type="PANTHER" id="PTHR30352:SF5">
    <property type="entry name" value="PYRUVATE FORMATE-LYASE 1-ACTIVATING ENZYME"/>
    <property type="match status" value="1"/>
</dbReference>
<evidence type="ECO:0000256" key="6">
    <source>
        <dbReference type="ARBA" id="ARBA00023014"/>
    </source>
</evidence>
<dbReference type="GO" id="GO:0003824">
    <property type="term" value="F:catalytic activity"/>
    <property type="evidence" value="ECO:0007669"/>
    <property type="project" value="InterPro"/>
</dbReference>
<sequence length="204" mass="23134">MQDIAYKLGNSLYLNITNRCTNECSFCIRSKPGNFNEKYNLWLDSEPTTEEIVQAIGDPRQYEQIVFCGYGEPLIRLEIIKEVAAEIKAKTNQVKIRIDTNGHANLFWGRNILPELKGLIDFVSISLNAQNAETYNKLCNPMGGKKVFDAVVDFIKEAKKHIPQVEASVVGLPGAIDIEKTKKIAEDLGVSFRKRPYYEEQYVP</sequence>
<dbReference type="PROSITE" id="PS51918">
    <property type="entry name" value="RADICAL_SAM"/>
    <property type="match status" value="1"/>
</dbReference>
<feature type="domain" description="Radical SAM core" evidence="7">
    <location>
        <begin position="6"/>
        <end position="204"/>
    </location>
</feature>